<evidence type="ECO:0000256" key="2">
    <source>
        <dbReference type="SAM" id="Phobius"/>
    </source>
</evidence>
<protein>
    <submittedName>
        <fullName evidence="3">Uncharacterized protein</fullName>
    </submittedName>
</protein>
<reference evidence="3 4" key="1">
    <citation type="submission" date="2017-08" db="EMBL/GenBank/DDBJ databases">
        <title>Acidophilic green algal genome provides insights into adaptation to an acidic environment.</title>
        <authorList>
            <person name="Hirooka S."/>
            <person name="Hirose Y."/>
            <person name="Kanesaki Y."/>
            <person name="Higuchi S."/>
            <person name="Fujiwara T."/>
            <person name="Onuma R."/>
            <person name="Era A."/>
            <person name="Ohbayashi R."/>
            <person name="Uzuka A."/>
            <person name="Nozaki H."/>
            <person name="Yoshikawa H."/>
            <person name="Miyagishima S.Y."/>
        </authorList>
    </citation>
    <scope>NUCLEOTIDE SEQUENCE [LARGE SCALE GENOMIC DNA]</scope>
    <source>
        <strain evidence="3 4">NIES-2499</strain>
    </source>
</reference>
<organism evidence="3 4">
    <name type="scientific">Chlamydomonas eustigma</name>
    <dbReference type="NCBI Taxonomy" id="1157962"/>
    <lineage>
        <taxon>Eukaryota</taxon>
        <taxon>Viridiplantae</taxon>
        <taxon>Chlorophyta</taxon>
        <taxon>core chlorophytes</taxon>
        <taxon>Chlorophyceae</taxon>
        <taxon>CS clade</taxon>
        <taxon>Chlamydomonadales</taxon>
        <taxon>Chlamydomonadaceae</taxon>
        <taxon>Chlamydomonas</taxon>
    </lineage>
</organism>
<feature type="compositionally biased region" description="Polar residues" evidence="1">
    <location>
        <begin position="544"/>
        <end position="556"/>
    </location>
</feature>
<evidence type="ECO:0000256" key="1">
    <source>
        <dbReference type="SAM" id="MobiDB-lite"/>
    </source>
</evidence>
<feature type="transmembrane region" description="Helical" evidence="2">
    <location>
        <begin position="801"/>
        <end position="818"/>
    </location>
</feature>
<keyword evidence="2" id="KW-1133">Transmembrane helix</keyword>
<feature type="transmembrane region" description="Helical" evidence="2">
    <location>
        <begin position="600"/>
        <end position="620"/>
    </location>
</feature>
<accession>A0A250X8T5</accession>
<gene>
    <name evidence="3" type="ORF">CEUSTIGMA_g6743.t1</name>
</gene>
<proteinExistence type="predicted"/>
<evidence type="ECO:0000313" key="4">
    <source>
        <dbReference type="Proteomes" id="UP000232323"/>
    </source>
</evidence>
<evidence type="ECO:0000313" key="3">
    <source>
        <dbReference type="EMBL" id="GAX79302.1"/>
    </source>
</evidence>
<feature type="transmembrane region" description="Helical" evidence="2">
    <location>
        <begin position="772"/>
        <end position="789"/>
    </location>
</feature>
<feature type="transmembrane region" description="Helical" evidence="2">
    <location>
        <begin position="904"/>
        <end position="926"/>
    </location>
</feature>
<keyword evidence="2" id="KW-0812">Transmembrane</keyword>
<keyword evidence="4" id="KW-1185">Reference proteome</keyword>
<feature type="region of interest" description="Disordered" evidence="1">
    <location>
        <begin position="520"/>
        <end position="556"/>
    </location>
</feature>
<feature type="transmembrane region" description="Helical" evidence="2">
    <location>
        <begin position="573"/>
        <end position="594"/>
    </location>
</feature>
<name>A0A250X8T5_9CHLO</name>
<sequence>MSLLDLIAQSAPTGPGIEVQQALRGAFASVLSSGSLTGGSTEESVHHDRYYRLDNGSWQQLLSAVHHPRRLPVLLLDPSQPRCVLAPSYTPSPPGALVRPPGAAASSGSRLHVAVCFMRCLVPCVPDFGAAAAAAAAGGVNSDKEGFLNLGECLRLEAVLCGRRRPLRMTQCDKRRLPESSNMDHPSRVEGMTAAAVPSTQANGVVGVKDSFESLAASVMLEVDVLGDDKNHESDDLCIDIIREVLSESHNGGLLRLNLWREGSDKHMPLLLSSEQLLLLPQGYEAAAAEISLAVKEAERARRSGAELMDDLGVVVEVACGDVAADLSTPCGTEMLGAVLSQEGLRLKRGVLEAVGSMEEAPGSKGVIEYFELPANPSQQRYSSCDIFQGDRISAQRLSDVAKVVELVMGDLFEWGLKTRRLATVELLRYCKSLLKQAKRERKALVAATQAVPYIEGRIQEFPMSSLPGRSLRSATENLHAQSYSNVVQKAVADDPVKAEAVRKFDHCISALNTDTSKGAVPAAVKKGSQGKRTPSEERRELPPQQNEGLKSSSEQLSQWAGQTMRSAASSSFWQTWSSMYIIMTFFLIIVVFLKNGPVALPVFLLWTAPYYPILICYHIHQRTASCTSSASPLLSALNSSTIACNDSKGCNGVCKEQLVCKTQAASKNVQLIRKGAQHSSAIHSDKDEAMPGVFTPAFTPAHAWVRGRIVWVISEDNLGMLLHMYRLIVIGLRAAYPSLLGTSKLVVISGKWYIIVAKCIMMMVESYDFRAMAAVTALLEVPVFYLAVRQSLKPAATVRQVLLVATITMLAQGAMTLRRRWQKLPRDIPVSALNGLLSRVLSESSVLGCNPASCTRGLWEKVQEEEQEEEEGINRGSQKKMTMPRKVSQLVKPQSYSVISPSLIPWLVFAVCTVVTCYAAVTISAGELNSVPLTYLTTAL</sequence>
<dbReference type="AlphaFoldDB" id="A0A250X8T5"/>
<dbReference type="Proteomes" id="UP000232323">
    <property type="component" value="Unassembled WGS sequence"/>
</dbReference>
<keyword evidence="2" id="KW-0472">Membrane</keyword>
<dbReference type="EMBL" id="BEGY01000041">
    <property type="protein sequence ID" value="GAX79302.1"/>
    <property type="molecule type" value="Genomic_DNA"/>
</dbReference>
<comment type="caution">
    <text evidence="3">The sequence shown here is derived from an EMBL/GenBank/DDBJ whole genome shotgun (WGS) entry which is preliminary data.</text>
</comment>